<comment type="caution">
    <text evidence="1">The sequence shown here is derived from an EMBL/GenBank/DDBJ whole genome shotgun (WGS) entry which is preliminary data.</text>
</comment>
<protein>
    <recommendedName>
        <fullName evidence="3">Tick transposon</fullName>
    </recommendedName>
</protein>
<sequence length="510" mass="55601">MRRPRERGKCRYFDGLPQAVTEACQDRLGLNGCLGGFMCAFRENLQGAFPVLCSIYADDVALWTRGPRKSMPFVRCPLQRALDAVIAFLGRIALTMCAAKTEAIKRWPSTRLAIEHRLTRIPAAKPATSKVGRMQGAASKLQQRGRGCSTKWALQLNQAAATSMLLYALPLVAPTHASRDQLKGLHRDVIRSILGLPKHSPVAATLEEVVEWRPSLRMLERALRHIDRLHRAPDGGALLARLRSQPSSRMGGICLQYDQVITEPAVAITLPPPHHRPADVNLPLGRATKRRTPAAALQQAAARKLHEHSCTIPARAVNLAPVRSSAAELGGLHQDADVLAEDSPAQPVAVLCDSKTPLQSLDSSLAAAGVSISLHWMLPHVGITGNEQADTLATTAHHHEGGLGKRERATLLRLHTGCVWTAARMYAKERSLSPNCERCGDRETLEIAQSSPLPTGNRDSLLKPQINCRSLPSQPPGSPQPLGVCGGYRYHRLPLSARNLLDSLYRRPPP</sequence>
<gene>
    <name evidence="1" type="ORF">HPB52_014483</name>
</gene>
<dbReference type="AlphaFoldDB" id="A0A9D4SUF0"/>
<dbReference type="VEuPathDB" id="VectorBase:RSAN_043456"/>
<evidence type="ECO:0000313" key="2">
    <source>
        <dbReference type="Proteomes" id="UP000821837"/>
    </source>
</evidence>
<proteinExistence type="predicted"/>
<accession>A0A9D4SUF0</accession>
<evidence type="ECO:0008006" key="3">
    <source>
        <dbReference type="Google" id="ProtNLM"/>
    </source>
</evidence>
<organism evidence="1 2">
    <name type="scientific">Rhipicephalus sanguineus</name>
    <name type="common">Brown dog tick</name>
    <name type="synonym">Ixodes sanguineus</name>
    <dbReference type="NCBI Taxonomy" id="34632"/>
    <lineage>
        <taxon>Eukaryota</taxon>
        <taxon>Metazoa</taxon>
        <taxon>Ecdysozoa</taxon>
        <taxon>Arthropoda</taxon>
        <taxon>Chelicerata</taxon>
        <taxon>Arachnida</taxon>
        <taxon>Acari</taxon>
        <taxon>Parasitiformes</taxon>
        <taxon>Ixodida</taxon>
        <taxon>Ixodoidea</taxon>
        <taxon>Ixodidae</taxon>
        <taxon>Rhipicephalinae</taxon>
        <taxon>Rhipicephalus</taxon>
        <taxon>Rhipicephalus</taxon>
    </lineage>
</organism>
<dbReference type="Proteomes" id="UP000821837">
    <property type="component" value="Chromosome 6"/>
</dbReference>
<reference evidence="1" key="2">
    <citation type="submission" date="2021-09" db="EMBL/GenBank/DDBJ databases">
        <authorList>
            <person name="Jia N."/>
            <person name="Wang J."/>
            <person name="Shi W."/>
            <person name="Du L."/>
            <person name="Sun Y."/>
            <person name="Zhan W."/>
            <person name="Jiang J."/>
            <person name="Wang Q."/>
            <person name="Zhang B."/>
            <person name="Ji P."/>
            <person name="Sakyi L.B."/>
            <person name="Cui X."/>
            <person name="Yuan T."/>
            <person name="Jiang B."/>
            <person name="Yang W."/>
            <person name="Lam T.T.-Y."/>
            <person name="Chang Q."/>
            <person name="Ding S."/>
            <person name="Wang X."/>
            <person name="Zhu J."/>
            <person name="Ruan X."/>
            <person name="Zhao L."/>
            <person name="Wei J."/>
            <person name="Que T."/>
            <person name="Du C."/>
            <person name="Cheng J."/>
            <person name="Dai P."/>
            <person name="Han X."/>
            <person name="Huang E."/>
            <person name="Gao Y."/>
            <person name="Liu J."/>
            <person name="Shao H."/>
            <person name="Ye R."/>
            <person name="Li L."/>
            <person name="Wei W."/>
            <person name="Wang X."/>
            <person name="Wang C."/>
            <person name="Huo Q."/>
            <person name="Li W."/>
            <person name="Guo W."/>
            <person name="Chen H."/>
            <person name="Chen S."/>
            <person name="Zhou L."/>
            <person name="Zhou L."/>
            <person name="Ni X."/>
            <person name="Tian J."/>
            <person name="Zhou Y."/>
            <person name="Sheng Y."/>
            <person name="Liu T."/>
            <person name="Pan Y."/>
            <person name="Xia L."/>
            <person name="Li J."/>
            <person name="Zhao F."/>
            <person name="Cao W."/>
        </authorList>
    </citation>
    <scope>NUCLEOTIDE SEQUENCE</scope>
    <source>
        <strain evidence="1">Rsan-2018</strain>
        <tissue evidence="1">Larvae</tissue>
    </source>
</reference>
<dbReference type="EMBL" id="JABSTV010001252">
    <property type="protein sequence ID" value="KAH7947612.1"/>
    <property type="molecule type" value="Genomic_DNA"/>
</dbReference>
<keyword evidence="2" id="KW-1185">Reference proteome</keyword>
<evidence type="ECO:0000313" key="1">
    <source>
        <dbReference type="EMBL" id="KAH7947612.1"/>
    </source>
</evidence>
<name>A0A9D4SUF0_RHISA</name>
<reference evidence="1" key="1">
    <citation type="journal article" date="2020" name="Cell">
        <title>Large-Scale Comparative Analyses of Tick Genomes Elucidate Their Genetic Diversity and Vector Capacities.</title>
        <authorList>
            <consortium name="Tick Genome and Microbiome Consortium (TIGMIC)"/>
            <person name="Jia N."/>
            <person name="Wang J."/>
            <person name="Shi W."/>
            <person name="Du L."/>
            <person name="Sun Y."/>
            <person name="Zhan W."/>
            <person name="Jiang J.F."/>
            <person name="Wang Q."/>
            <person name="Zhang B."/>
            <person name="Ji P."/>
            <person name="Bell-Sakyi L."/>
            <person name="Cui X.M."/>
            <person name="Yuan T.T."/>
            <person name="Jiang B.G."/>
            <person name="Yang W.F."/>
            <person name="Lam T.T."/>
            <person name="Chang Q.C."/>
            <person name="Ding S.J."/>
            <person name="Wang X.J."/>
            <person name="Zhu J.G."/>
            <person name="Ruan X.D."/>
            <person name="Zhao L."/>
            <person name="Wei J.T."/>
            <person name="Ye R.Z."/>
            <person name="Que T.C."/>
            <person name="Du C.H."/>
            <person name="Zhou Y.H."/>
            <person name="Cheng J.X."/>
            <person name="Dai P.F."/>
            <person name="Guo W.B."/>
            <person name="Han X.H."/>
            <person name="Huang E.J."/>
            <person name="Li L.F."/>
            <person name="Wei W."/>
            <person name="Gao Y.C."/>
            <person name="Liu J.Z."/>
            <person name="Shao H.Z."/>
            <person name="Wang X."/>
            <person name="Wang C.C."/>
            <person name="Yang T.C."/>
            <person name="Huo Q.B."/>
            <person name="Li W."/>
            <person name="Chen H.Y."/>
            <person name="Chen S.E."/>
            <person name="Zhou L.G."/>
            <person name="Ni X.B."/>
            <person name="Tian J.H."/>
            <person name="Sheng Y."/>
            <person name="Liu T."/>
            <person name="Pan Y.S."/>
            <person name="Xia L.Y."/>
            <person name="Li J."/>
            <person name="Zhao F."/>
            <person name="Cao W.C."/>
        </authorList>
    </citation>
    <scope>NUCLEOTIDE SEQUENCE</scope>
    <source>
        <strain evidence="1">Rsan-2018</strain>
    </source>
</reference>